<feature type="transmembrane region" description="Helical" evidence="2">
    <location>
        <begin position="160"/>
        <end position="185"/>
    </location>
</feature>
<dbReference type="Proteomes" id="UP001219933">
    <property type="component" value="Chromosome 1"/>
</dbReference>
<accession>A0AAF0J5C6</accession>
<reference evidence="3" key="1">
    <citation type="submission" date="2023-03" db="EMBL/GenBank/DDBJ databases">
        <title>Mating type loci evolution in Malassezia.</title>
        <authorList>
            <person name="Coelho M.A."/>
        </authorList>
    </citation>
    <scope>NUCLEOTIDE SEQUENCE</scope>
    <source>
        <strain evidence="3">CBS 11721</strain>
    </source>
</reference>
<dbReference type="PANTHER" id="PTHR37992:SF1">
    <property type="entry name" value="DUF1774-DOMAIN-CONTAINING PROTEIN"/>
    <property type="match status" value="1"/>
</dbReference>
<dbReference type="InterPro" id="IPR013920">
    <property type="entry name" value="DUF1774_fun"/>
</dbReference>
<feature type="transmembrane region" description="Helical" evidence="2">
    <location>
        <begin position="61"/>
        <end position="84"/>
    </location>
</feature>
<protein>
    <submittedName>
        <fullName evidence="3">Uncharacterized protein</fullName>
    </submittedName>
</protein>
<evidence type="ECO:0000313" key="4">
    <source>
        <dbReference type="Proteomes" id="UP001219933"/>
    </source>
</evidence>
<evidence type="ECO:0000256" key="1">
    <source>
        <dbReference type="SAM" id="MobiDB-lite"/>
    </source>
</evidence>
<feature type="transmembrane region" description="Helical" evidence="2">
    <location>
        <begin position="290"/>
        <end position="311"/>
    </location>
</feature>
<feature type="transmembrane region" description="Helical" evidence="2">
    <location>
        <begin position="96"/>
        <end position="121"/>
    </location>
</feature>
<keyword evidence="4" id="KW-1185">Reference proteome</keyword>
<evidence type="ECO:0000256" key="2">
    <source>
        <dbReference type="SAM" id="Phobius"/>
    </source>
</evidence>
<feature type="transmembrane region" description="Helical" evidence="2">
    <location>
        <begin position="259"/>
        <end position="278"/>
    </location>
</feature>
<gene>
    <name evidence="3" type="ORF">MCUN1_000052</name>
</gene>
<feature type="region of interest" description="Disordered" evidence="1">
    <location>
        <begin position="321"/>
        <end position="420"/>
    </location>
</feature>
<dbReference type="EMBL" id="CP119877">
    <property type="protein sequence ID" value="WFD33239.1"/>
    <property type="molecule type" value="Genomic_DNA"/>
</dbReference>
<feature type="region of interest" description="Disordered" evidence="1">
    <location>
        <begin position="1"/>
        <end position="48"/>
    </location>
</feature>
<feature type="transmembrane region" description="Helical" evidence="2">
    <location>
        <begin position="127"/>
        <end position="148"/>
    </location>
</feature>
<organism evidence="3 4">
    <name type="scientific">Malassezia cuniculi</name>
    <dbReference type="NCBI Taxonomy" id="948313"/>
    <lineage>
        <taxon>Eukaryota</taxon>
        <taxon>Fungi</taxon>
        <taxon>Dikarya</taxon>
        <taxon>Basidiomycota</taxon>
        <taxon>Ustilaginomycotina</taxon>
        <taxon>Malasseziomycetes</taxon>
        <taxon>Malasseziales</taxon>
        <taxon>Malasseziaceae</taxon>
        <taxon>Malassezia</taxon>
    </lineage>
</organism>
<evidence type="ECO:0000313" key="3">
    <source>
        <dbReference type="EMBL" id="WFD33239.1"/>
    </source>
</evidence>
<sequence>MTAEGTSLPPERAEHAERAQRAERTALAERAERSEPQPEDQSDLTRNESNSLRFLQMNTPLSMMFVVAVAAFGVLVTPSMDLVLRRHRTYLTPSPHMLMVYMCILFFFQIGFCVLSIITLNRHTQRVIIKSTGSRLAICNYLLSLWLLMRIFDTPRTHRFAALSLAIIAVLSLSDLIVLGCRYAATITHPFELLFVHVPNKLLALMVLQVLLGQQLLIVMEWKREDLTDNISKGYWPTVALIVVIGIALAVWVNRSCDIVVYFASIYLDCAILGFSRVPIIGPRSRPMSLTLLMVTSMAVRTLALLLPALLGDNCITRRQYEQVPSSEEPQQPQQPQQPQLPQPPQGQQPQLVRPQLPAQPGAAANAHQGPQVRTEQPAVPSGEREPLLSRVDQPYRSNKSSTRDKREYVYGAPSQERVQ</sequence>
<keyword evidence="2" id="KW-1133">Transmembrane helix</keyword>
<dbReference type="PANTHER" id="PTHR37992">
    <property type="entry name" value="EXPRESSED PROTEIN"/>
    <property type="match status" value="1"/>
</dbReference>
<name>A0AAF0J5C6_9BASI</name>
<feature type="transmembrane region" description="Helical" evidence="2">
    <location>
        <begin position="234"/>
        <end position="253"/>
    </location>
</feature>
<dbReference type="AlphaFoldDB" id="A0AAF0J5C6"/>
<keyword evidence="2" id="KW-0812">Transmembrane</keyword>
<feature type="compositionally biased region" description="Basic and acidic residues" evidence="1">
    <location>
        <begin position="11"/>
        <end position="36"/>
    </location>
</feature>
<keyword evidence="2" id="KW-0472">Membrane</keyword>
<feature type="compositionally biased region" description="Low complexity" evidence="1">
    <location>
        <begin position="348"/>
        <end position="361"/>
    </location>
</feature>
<proteinExistence type="predicted"/>
<feature type="transmembrane region" description="Helical" evidence="2">
    <location>
        <begin position="205"/>
        <end position="222"/>
    </location>
</feature>